<feature type="domain" description="N-acetyltransferase" evidence="13">
    <location>
        <begin position="68"/>
        <end position="245"/>
    </location>
</feature>
<feature type="compositionally biased region" description="Acidic residues" evidence="12">
    <location>
        <begin position="132"/>
        <end position="145"/>
    </location>
</feature>
<name>A0A086T289_HAPC1</name>
<dbReference type="GO" id="GO:0010485">
    <property type="term" value="F:histone H4 acetyltransferase activity"/>
    <property type="evidence" value="ECO:0007669"/>
    <property type="project" value="InterPro"/>
</dbReference>
<keyword evidence="8" id="KW-0539">Nucleus</keyword>
<comment type="subcellular location">
    <subcellularLocation>
        <location evidence="2">Cytoplasm</location>
    </subcellularLocation>
    <subcellularLocation>
        <location evidence="1">Nucleus</location>
    </subcellularLocation>
</comment>
<evidence type="ECO:0000256" key="1">
    <source>
        <dbReference type="ARBA" id="ARBA00004123"/>
    </source>
</evidence>
<evidence type="ECO:0000256" key="12">
    <source>
        <dbReference type="SAM" id="MobiDB-lite"/>
    </source>
</evidence>
<evidence type="ECO:0000256" key="9">
    <source>
        <dbReference type="ARBA" id="ARBA00023315"/>
    </source>
</evidence>
<keyword evidence="7 14" id="KW-0808">Transferase</keyword>
<dbReference type="PROSITE" id="PS51186">
    <property type="entry name" value="GNAT"/>
    <property type="match status" value="1"/>
</dbReference>
<evidence type="ECO:0000256" key="7">
    <source>
        <dbReference type="ARBA" id="ARBA00022679"/>
    </source>
</evidence>
<evidence type="ECO:0000256" key="6">
    <source>
        <dbReference type="ARBA" id="ARBA00022490"/>
    </source>
</evidence>
<dbReference type="CDD" id="cd04301">
    <property type="entry name" value="NAT_SF"/>
    <property type="match status" value="1"/>
</dbReference>
<dbReference type="InterPro" id="IPR000182">
    <property type="entry name" value="GNAT_dom"/>
</dbReference>
<dbReference type="Proteomes" id="UP000029964">
    <property type="component" value="Unassembled WGS sequence"/>
</dbReference>
<dbReference type="AlphaFoldDB" id="A0A086T289"/>
<dbReference type="GO" id="GO:0005634">
    <property type="term" value="C:nucleus"/>
    <property type="evidence" value="ECO:0007669"/>
    <property type="project" value="UniProtKB-SubCell"/>
</dbReference>
<dbReference type="PANTHER" id="PTHR20531:SF1">
    <property type="entry name" value="N-ALPHA-ACETYLTRANSFERASE 40"/>
    <property type="match status" value="1"/>
</dbReference>
<feature type="compositionally biased region" description="Basic and acidic residues" evidence="12">
    <location>
        <begin position="19"/>
        <end position="32"/>
    </location>
</feature>
<evidence type="ECO:0000256" key="2">
    <source>
        <dbReference type="ARBA" id="ARBA00004496"/>
    </source>
</evidence>
<evidence type="ECO:0000256" key="3">
    <source>
        <dbReference type="ARBA" id="ARBA00008870"/>
    </source>
</evidence>
<dbReference type="OrthoDB" id="424551at2759"/>
<keyword evidence="6" id="KW-0963">Cytoplasm</keyword>
<evidence type="ECO:0000256" key="11">
    <source>
        <dbReference type="ARBA" id="ARBA00049524"/>
    </source>
</evidence>
<evidence type="ECO:0000256" key="8">
    <source>
        <dbReference type="ARBA" id="ARBA00023242"/>
    </source>
</evidence>
<comment type="catalytic activity">
    <reaction evidence="10">
        <text>N-terminal L-seryl-[histone H2A] + acetyl-CoA = N-terminal N(alpha)-acetyl-L-seryl-[histone H2A] + CoA + H(+)</text>
        <dbReference type="Rhea" id="RHEA:50600"/>
        <dbReference type="Rhea" id="RHEA-COMP:12742"/>
        <dbReference type="Rhea" id="RHEA-COMP:12744"/>
        <dbReference type="ChEBI" id="CHEBI:15378"/>
        <dbReference type="ChEBI" id="CHEBI:57287"/>
        <dbReference type="ChEBI" id="CHEBI:57288"/>
        <dbReference type="ChEBI" id="CHEBI:64738"/>
        <dbReference type="ChEBI" id="CHEBI:83690"/>
        <dbReference type="EC" id="2.3.1.257"/>
    </reaction>
</comment>
<gene>
    <name evidence="14" type="ORF">ACRE_057640</name>
</gene>
<comment type="caution">
    <text evidence="14">The sequence shown here is derived from an EMBL/GenBank/DDBJ whole genome shotgun (WGS) entry which is preliminary data.</text>
</comment>
<comment type="catalytic activity">
    <reaction evidence="11">
        <text>N-terminal L-seryl-[histone H4] + acetyl-CoA = N-terminal N(alpha)-acetyl-L-seryl-[histone H4] + CoA + H(+)</text>
        <dbReference type="Rhea" id="RHEA:50596"/>
        <dbReference type="Rhea" id="RHEA-COMP:12740"/>
        <dbReference type="Rhea" id="RHEA-COMP:12743"/>
        <dbReference type="ChEBI" id="CHEBI:15378"/>
        <dbReference type="ChEBI" id="CHEBI:57287"/>
        <dbReference type="ChEBI" id="CHEBI:57288"/>
        <dbReference type="ChEBI" id="CHEBI:64738"/>
        <dbReference type="ChEBI" id="CHEBI:83690"/>
        <dbReference type="EC" id="2.3.1.257"/>
    </reaction>
</comment>
<protein>
    <recommendedName>
        <fullName evidence="5">N-alpha-acetyltransferase 40</fullName>
        <ecNumber evidence="4">2.3.1.257</ecNumber>
    </recommendedName>
</protein>
<dbReference type="GO" id="GO:0005737">
    <property type="term" value="C:cytoplasm"/>
    <property type="evidence" value="ECO:0007669"/>
    <property type="project" value="UniProtKB-SubCell"/>
</dbReference>
<proteinExistence type="inferred from homology"/>
<dbReference type="InterPro" id="IPR039949">
    <property type="entry name" value="NAA40"/>
</dbReference>
<dbReference type="EC" id="2.3.1.257" evidence="4"/>
<evidence type="ECO:0000259" key="13">
    <source>
        <dbReference type="PROSITE" id="PS51186"/>
    </source>
</evidence>
<accession>A0A086T289</accession>
<dbReference type="PANTHER" id="PTHR20531">
    <property type="entry name" value="N-ALPHA-ACETYLTRANSFERASE 40"/>
    <property type="match status" value="1"/>
</dbReference>
<feature type="compositionally biased region" description="Basic residues" evidence="12">
    <location>
        <begin position="1"/>
        <end position="18"/>
    </location>
</feature>
<reference evidence="15" key="1">
    <citation type="journal article" date="2014" name="Genome Announc.">
        <title>Genome sequence and annotation of Acremonium chrysogenum, producer of the beta-lactam antibiotic cephalosporin C.</title>
        <authorList>
            <person name="Terfehr D."/>
            <person name="Dahlmann T.A."/>
            <person name="Specht T."/>
            <person name="Zadra I."/>
            <person name="Kuernsteiner H."/>
            <person name="Kueck U."/>
        </authorList>
    </citation>
    <scope>NUCLEOTIDE SEQUENCE [LARGE SCALE GENOMIC DNA]</scope>
    <source>
        <strain evidence="15">ATCC 11550 / CBS 779.69 / DSM 880 / IAM 14645 / JCM 23072 / IMI 49137</strain>
    </source>
</reference>
<evidence type="ECO:0000256" key="5">
    <source>
        <dbReference type="ARBA" id="ARBA00015043"/>
    </source>
</evidence>
<dbReference type="SUPFAM" id="SSF55729">
    <property type="entry name" value="Acyl-CoA N-acyltransferases (Nat)"/>
    <property type="match status" value="1"/>
</dbReference>
<sequence>MAHASKRSSHRPTRVTSRRAKETAEAGIKKANEMSDDEFIREYLQPSESWTKWTHPQSGDKYTLSLKRAGSSLSEAELEACYNLVEELSGPDYKASSYGWHPESKREEMRSPDLRYILVKADKRTTAASGQDGDDDGDGSGDEAESIQGFASLMPTTEDNLPVIYCYEMQLRPELQGVGLGQRLMNHVLTVAANTPGVEKTMLSCFKRNDGARRFYERMGFETDASSPGDRKLRSGKVVSPEYLILSCGVEGRRR</sequence>
<dbReference type="Pfam" id="PF00583">
    <property type="entry name" value="Acetyltransf_1"/>
    <property type="match status" value="1"/>
</dbReference>
<evidence type="ECO:0000256" key="4">
    <source>
        <dbReference type="ARBA" id="ARBA00012950"/>
    </source>
</evidence>
<dbReference type="EMBL" id="JPKY01000068">
    <property type="protein sequence ID" value="KFH43471.1"/>
    <property type="molecule type" value="Genomic_DNA"/>
</dbReference>
<dbReference type="Gene3D" id="3.40.630.30">
    <property type="match status" value="1"/>
</dbReference>
<feature type="region of interest" description="Disordered" evidence="12">
    <location>
        <begin position="1"/>
        <end position="32"/>
    </location>
</feature>
<comment type="similarity">
    <text evidence="3">Belongs to the acetyltransferase family. NAA40 subfamily.</text>
</comment>
<dbReference type="InterPro" id="IPR016181">
    <property type="entry name" value="Acyl_CoA_acyltransferase"/>
</dbReference>
<dbReference type="HOGENOM" id="CLU_051699_2_1_1"/>
<organism evidence="14 15">
    <name type="scientific">Hapsidospora chrysogenum (strain ATCC 11550 / CBS 779.69 / DSM 880 / IAM 14645 / JCM 23072 / IMI 49137)</name>
    <name type="common">Acremonium chrysogenum</name>
    <dbReference type="NCBI Taxonomy" id="857340"/>
    <lineage>
        <taxon>Eukaryota</taxon>
        <taxon>Fungi</taxon>
        <taxon>Dikarya</taxon>
        <taxon>Ascomycota</taxon>
        <taxon>Pezizomycotina</taxon>
        <taxon>Sordariomycetes</taxon>
        <taxon>Hypocreomycetidae</taxon>
        <taxon>Hypocreales</taxon>
        <taxon>Bionectriaceae</taxon>
        <taxon>Hapsidospora</taxon>
    </lineage>
</organism>
<keyword evidence="15" id="KW-1185">Reference proteome</keyword>
<keyword evidence="9" id="KW-0012">Acyltransferase</keyword>
<dbReference type="GO" id="GO:0043998">
    <property type="term" value="F:histone H2A acetyltransferase activity"/>
    <property type="evidence" value="ECO:0007669"/>
    <property type="project" value="InterPro"/>
</dbReference>
<feature type="region of interest" description="Disordered" evidence="12">
    <location>
        <begin position="125"/>
        <end position="145"/>
    </location>
</feature>
<dbReference type="GO" id="GO:1990189">
    <property type="term" value="F:protein N-terminal-serine acetyltransferase activity"/>
    <property type="evidence" value="ECO:0007669"/>
    <property type="project" value="UniProtKB-EC"/>
</dbReference>
<evidence type="ECO:0000256" key="10">
    <source>
        <dbReference type="ARBA" id="ARBA00047821"/>
    </source>
</evidence>
<dbReference type="STRING" id="857340.A0A086T289"/>
<evidence type="ECO:0000313" key="14">
    <source>
        <dbReference type="EMBL" id="KFH43471.1"/>
    </source>
</evidence>
<evidence type="ECO:0000313" key="15">
    <source>
        <dbReference type="Proteomes" id="UP000029964"/>
    </source>
</evidence>